<feature type="short sequence motif" description="'HIGH' region" evidence="8">
    <location>
        <begin position="54"/>
        <end position="64"/>
    </location>
</feature>
<dbReference type="NCBIfam" id="NF000540">
    <property type="entry name" value="alt_ValS"/>
    <property type="match status" value="1"/>
</dbReference>
<comment type="domain">
    <text evidence="8">ValRS has two distinct active sites: one for aminoacylation and one for editing. The misactivated threonine is translocated from the active site to the editing site.</text>
</comment>
<dbReference type="SUPFAM" id="SSF47323">
    <property type="entry name" value="Anticodon-binding domain of a subclass of class I aminoacyl-tRNA synthetases"/>
    <property type="match status" value="1"/>
</dbReference>
<keyword evidence="5 8" id="KW-0648">Protein biosynthesis</keyword>
<dbReference type="GO" id="GO:0004832">
    <property type="term" value="F:valine-tRNA ligase activity"/>
    <property type="evidence" value="ECO:0007669"/>
    <property type="project" value="UniProtKB-EC"/>
</dbReference>
<dbReference type="InterPro" id="IPR009008">
    <property type="entry name" value="Val/Leu/Ile-tRNA-synth_edit"/>
</dbReference>
<keyword evidence="2 8" id="KW-0436">Ligase</keyword>
<comment type="similarity">
    <text evidence="8">Belongs to the class-I aminoacyl-tRNA synthetase family. ValS type 2 subfamily.</text>
</comment>
<comment type="subunit">
    <text evidence="8">Monomer.</text>
</comment>
<evidence type="ECO:0000256" key="6">
    <source>
        <dbReference type="ARBA" id="ARBA00023146"/>
    </source>
</evidence>
<feature type="domain" description="Methionyl/Valyl/Leucyl/Isoleucyl-tRNA synthetase anticodon-binding" evidence="10">
    <location>
        <begin position="663"/>
        <end position="806"/>
    </location>
</feature>
<dbReference type="PANTHER" id="PTHR11946:SF93">
    <property type="entry name" value="VALINE--TRNA LIGASE, CHLOROPLASTIC_MITOCHONDRIAL 2"/>
    <property type="match status" value="1"/>
</dbReference>
<sequence>MTDTGTPERAGIPERPTLDGIEETWSRRWQEAGTYAFDRSKDRSDVYAIDTPPPTVSGELHMGHVFSYTHTDTVARYQRMRGRTVFYPMGWDDNGLPTERRVQNVYGVRCDPSLPYDPAWQPPAAPVDDRARKNPVSISRRNFVELCERLTVEDEKVFETLWRRLGLSVDWSLTYTTIGPVARATSQRAFLRNLARGEAYSAQAPTLWDVGFGTAVAQAELEDRERPGAYHRLRFHGPAGPVEIDTTRPELLPACVALVCHPSDGRYADLVGRTVRTPLFDVEVPVHAHPLADPEKGTGLVMVCTFGDLTDVTWWRELRLDTRVVIGRDGRLLPQAPPGVPAGPYAPIAGSSVNAARREIVARLAASGDLIGEPRPITHPVKFYERGDSPLEIVSTRQWYIRNGGRDADLREELLARGRELNWVPAHMWHRYEHWVGGLTGDWLVSRQRFFGVPVPVWYRLDDAGEPDLAHPLTPDESLLPIDPTSDVPAGYTEAQRGRPGGFAADPDVMDTWATSSLSPQIVGGWETDPDLFARVFPMDLRPQGQEIIRTWLFSSVVRSHLEHGVLPWRDAVLSGWILDPDRKKMSKSKGNVVTPMALLEQHGSDAVRYWAANGRPGTDLAFDPGQIKVGRRLATKLLNASKFALGLGAADALRAEVTQPLDRSMLAGLSEVVAAASAAFDAYDHTAALQATEAFFWTFCDDYIELVKERAYGSGPAADSARAALATALSVQLRLFAPVLPYVTEEVWSWWRYGSVHRSPWPTTYEVRRAAQDGDADLLRLAGAALTQVRRAKSERKLSMRTDVPLAEVLGPAAMLERLALVGDDLRAAGRIGKLDFLPDRTTELVVACAF</sequence>
<keyword evidence="12" id="KW-1185">Reference proteome</keyword>
<evidence type="ECO:0000259" key="9">
    <source>
        <dbReference type="Pfam" id="PF00133"/>
    </source>
</evidence>
<comment type="function">
    <text evidence="8">Catalyzes the attachment of valine to tRNA(Val). As ValRS can inadvertently accommodate and process structurally similar amino acids such as threonine, to avoid such errors, it has a 'posttransfer' editing activity that hydrolyzes mischarged Thr-tRNA(Val) in a tRNA-dependent manner.</text>
</comment>
<dbReference type="InterPro" id="IPR009080">
    <property type="entry name" value="tRNAsynth_Ia_anticodon-bd"/>
</dbReference>
<dbReference type="InterPro" id="IPR002300">
    <property type="entry name" value="aa-tRNA-synth_Ia"/>
</dbReference>
<dbReference type="NCBIfam" id="NF009687">
    <property type="entry name" value="PRK13208.1"/>
    <property type="match status" value="1"/>
</dbReference>
<dbReference type="InterPro" id="IPR048044">
    <property type="entry name" value="Valyl-tRNA_ligase_actino"/>
</dbReference>
<keyword evidence="1 8" id="KW-0963">Cytoplasm</keyword>
<evidence type="ECO:0000256" key="4">
    <source>
        <dbReference type="ARBA" id="ARBA00022840"/>
    </source>
</evidence>
<dbReference type="Pfam" id="PF08264">
    <property type="entry name" value="Anticodon_1"/>
    <property type="match status" value="1"/>
</dbReference>
<keyword evidence="4 8" id="KW-0067">ATP-binding</keyword>
<dbReference type="PRINTS" id="PR00986">
    <property type="entry name" value="TRNASYNTHVAL"/>
</dbReference>
<dbReference type="RefSeq" id="WP_375732892.1">
    <property type="nucleotide sequence ID" value="NZ_JBCGDC010000005.1"/>
</dbReference>
<dbReference type="Proteomes" id="UP001582793">
    <property type="component" value="Unassembled WGS sequence"/>
</dbReference>
<feature type="short sequence motif" description="'KMSKS' region" evidence="8">
    <location>
        <begin position="585"/>
        <end position="589"/>
    </location>
</feature>
<dbReference type="PROSITE" id="PS00178">
    <property type="entry name" value="AA_TRNA_LIGASE_I"/>
    <property type="match status" value="1"/>
</dbReference>
<protein>
    <recommendedName>
        <fullName evidence="8">Valine--tRNA ligase</fullName>
        <ecNumber evidence="8">6.1.1.9</ecNumber>
    </recommendedName>
    <alternativeName>
        <fullName evidence="8">Valyl-tRNA synthetase</fullName>
        <shortName evidence="8">ValRS</shortName>
    </alternativeName>
</protein>
<dbReference type="Gene3D" id="1.10.730.10">
    <property type="entry name" value="Isoleucyl-tRNA Synthetase, Domain 1"/>
    <property type="match status" value="1"/>
</dbReference>
<evidence type="ECO:0000256" key="3">
    <source>
        <dbReference type="ARBA" id="ARBA00022741"/>
    </source>
</evidence>
<comment type="catalytic activity">
    <reaction evidence="7 8">
        <text>tRNA(Val) + L-valine + ATP = L-valyl-tRNA(Val) + AMP + diphosphate</text>
        <dbReference type="Rhea" id="RHEA:10704"/>
        <dbReference type="Rhea" id="RHEA-COMP:9672"/>
        <dbReference type="Rhea" id="RHEA-COMP:9708"/>
        <dbReference type="ChEBI" id="CHEBI:30616"/>
        <dbReference type="ChEBI" id="CHEBI:33019"/>
        <dbReference type="ChEBI" id="CHEBI:57762"/>
        <dbReference type="ChEBI" id="CHEBI:78442"/>
        <dbReference type="ChEBI" id="CHEBI:78537"/>
        <dbReference type="ChEBI" id="CHEBI:456215"/>
        <dbReference type="EC" id="6.1.1.9"/>
    </reaction>
</comment>
<reference evidence="11 12" key="1">
    <citation type="submission" date="2024-04" db="EMBL/GenBank/DDBJ databases">
        <title>Polymorphospora sp. isolated from Baiyangdian Lake in Xiong'an New Area.</title>
        <authorList>
            <person name="Zhang X."/>
            <person name="Liu J."/>
        </authorList>
    </citation>
    <scope>NUCLEOTIDE SEQUENCE [LARGE SCALE GENOMIC DNA]</scope>
    <source>
        <strain evidence="11 12">2-325</strain>
    </source>
</reference>
<organism evidence="11 12">
    <name type="scientific">Polymorphospora lycopeni</name>
    <dbReference type="NCBI Taxonomy" id="3140240"/>
    <lineage>
        <taxon>Bacteria</taxon>
        <taxon>Bacillati</taxon>
        <taxon>Actinomycetota</taxon>
        <taxon>Actinomycetes</taxon>
        <taxon>Micromonosporales</taxon>
        <taxon>Micromonosporaceae</taxon>
        <taxon>Polymorphospora</taxon>
    </lineage>
</organism>
<dbReference type="CDD" id="cd07962">
    <property type="entry name" value="Anticodon_Ia_Val"/>
    <property type="match status" value="1"/>
</dbReference>
<accession>A0ABV5CJ45</accession>
<name>A0ABV5CJ45_9ACTN</name>
<dbReference type="Pfam" id="PF00133">
    <property type="entry name" value="tRNA-synt_1"/>
    <property type="match status" value="2"/>
</dbReference>
<dbReference type="InterPro" id="IPR013155">
    <property type="entry name" value="M/V/L/I-tRNA-synth_anticd-bd"/>
</dbReference>
<feature type="domain" description="Aminoacyl-tRNA synthetase class Ia" evidence="9">
    <location>
        <begin position="132"/>
        <end position="623"/>
    </location>
</feature>
<comment type="subcellular location">
    <subcellularLocation>
        <location evidence="8">Cytoplasm</location>
    </subcellularLocation>
</comment>
<dbReference type="InterPro" id="IPR002303">
    <property type="entry name" value="Valyl-tRNA_ligase"/>
</dbReference>
<dbReference type="EC" id="6.1.1.9" evidence="8"/>
<feature type="binding site" evidence="8">
    <location>
        <position position="588"/>
    </location>
    <ligand>
        <name>ATP</name>
        <dbReference type="ChEBI" id="CHEBI:30616"/>
    </ligand>
</feature>
<dbReference type="InterPro" id="IPR014729">
    <property type="entry name" value="Rossmann-like_a/b/a_fold"/>
</dbReference>
<evidence type="ECO:0000259" key="10">
    <source>
        <dbReference type="Pfam" id="PF08264"/>
    </source>
</evidence>
<evidence type="ECO:0000313" key="12">
    <source>
        <dbReference type="Proteomes" id="UP001582793"/>
    </source>
</evidence>
<dbReference type="SUPFAM" id="SSF52374">
    <property type="entry name" value="Nucleotidylyl transferase"/>
    <property type="match status" value="1"/>
</dbReference>
<keyword evidence="6 8" id="KW-0030">Aminoacyl-tRNA synthetase</keyword>
<feature type="domain" description="Aminoacyl-tRNA synthetase class Ia" evidence="9">
    <location>
        <begin position="25"/>
        <end position="108"/>
    </location>
</feature>
<evidence type="ECO:0000256" key="2">
    <source>
        <dbReference type="ARBA" id="ARBA00022598"/>
    </source>
</evidence>
<dbReference type="InterPro" id="IPR022874">
    <property type="entry name" value="Valine-tRNA_ligase_type_2"/>
</dbReference>
<dbReference type="EMBL" id="JBCGDC010000005">
    <property type="protein sequence ID" value="MFB6392024.1"/>
    <property type="molecule type" value="Genomic_DNA"/>
</dbReference>
<evidence type="ECO:0000256" key="7">
    <source>
        <dbReference type="ARBA" id="ARBA00047552"/>
    </source>
</evidence>
<dbReference type="Gene3D" id="3.40.50.620">
    <property type="entry name" value="HUPs"/>
    <property type="match status" value="2"/>
</dbReference>
<dbReference type="InterPro" id="IPR001412">
    <property type="entry name" value="aa-tRNA-synth_I_CS"/>
</dbReference>
<dbReference type="HAMAP" id="MF_02005">
    <property type="entry name" value="Val_tRNA_synth_type2"/>
    <property type="match status" value="1"/>
</dbReference>
<dbReference type="PANTHER" id="PTHR11946">
    <property type="entry name" value="VALYL-TRNA SYNTHETASES"/>
    <property type="match status" value="1"/>
</dbReference>
<gene>
    <name evidence="8 11" type="primary">valS</name>
    <name evidence="11" type="ORF">AAFH96_02740</name>
</gene>
<dbReference type="Gene3D" id="3.90.740.10">
    <property type="entry name" value="Valyl/Leucyl/Isoleucyl-tRNA synthetase, editing domain"/>
    <property type="match status" value="1"/>
</dbReference>
<keyword evidence="3 8" id="KW-0547">Nucleotide-binding</keyword>
<dbReference type="InterPro" id="IPR033705">
    <property type="entry name" value="Anticodon_Ia_Val"/>
</dbReference>
<evidence type="ECO:0000313" key="11">
    <source>
        <dbReference type="EMBL" id="MFB6392024.1"/>
    </source>
</evidence>
<comment type="caution">
    <text evidence="11">The sequence shown here is derived from an EMBL/GenBank/DDBJ whole genome shotgun (WGS) entry which is preliminary data.</text>
</comment>
<dbReference type="SUPFAM" id="SSF50677">
    <property type="entry name" value="ValRS/IleRS/LeuRS editing domain"/>
    <property type="match status" value="1"/>
</dbReference>
<proteinExistence type="inferred from homology"/>
<evidence type="ECO:0000256" key="5">
    <source>
        <dbReference type="ARBA" id="ARBA00022917"/>
    </source>
</evidence>
<evidence type="ECO:0000256" key="1">
    <source>
        <dbReference type="ARBA" id="ARBA00022490"/>
    </source>
</evidence>
<evidence type="ECO:0000256" key="8">
    <source>
        <dbReference type="HAMAP-Rule" id="MF_02005"/>
    </source>
</evidence>